<feature type="domain" description="Bacterial surface antigen (D15)" evidence="12">
    <location>
        <begin position="355"/>
        <end position="590"/>
    </location>
</feature>
<dbReference type="OrthoDB" id="9769707at2"/>
<evidence type="ECO:0000256" key="3">
    <source>
        <dbReference type="ARBA" id="ARBA00015419"/>
    </source>
</evidence>
<dbReference type="InterPro" id="IPR035243">
    <property type="entry name" value="TamA_POTRA_Dom_1"/>
</dbReference>
<accession>A0A2N4U4Q2</accession>
<evidence type="ECO:0000256" key="11">
    <source>
        <dbReference type="SAM" id="SignalP"/>
    </source>
</evidence>
<evidence type="ECO:0000313" key="16">
    <source>
        <dbReference type="Proteomes" id="UP000234190"/>
    </source>
</evidence>
<comment type="similarity">
    <text evidence="2">Belongs to the TamA family.</text>
</comment>
<dbReference type="Pfam" id="PF07244">
    <property type="entry name" value="POTRA"/>
    <property type="match status" value="1"/>
</dbReference>
<comment type="subunit">
    <text evidence="10">Interacts with TamB to form the translocation and assembly module (TAM).</text>
</comment>
<dbReference type="AlphaFoldDB" id="A0A2N4U4Q2"/>
<evidence type="ECO:0000256" key="8">
    <source>
        <dbReference type="ARBA" id="ARBA00023237"/>
    </source>
</evidence>
<dbReference type="InterPro" id="IPR000184">
    <property type="entry name" value="Bac_surfAg_D15"/>
</dbReference>
<keyword evidence="6 11" id="KW-0732">Signal</keyword>
<dbReference type="PANTHER" id="PTHR12815">
    <property type="entry name" value="SORTING AND ASSEMBLY MACHINERY SAMM50 PROTEIN FAMILY MEMBER"/>
    <property type="match status" value="1"/>
</dbReference>
<gene>
    <name evidence="15" type="ORF">CR159_10140</name>
</gene>
<evidence type="ECO:0000256" key="2">
    <source>
        <dbReference type="ARBA" id="ARBA00010248"/>
    </source>
</evidence>
<evidence type="ECO:0000256" key="1">
    <source>
        <dbReference type="ARBA" id="ARBA00004442"/>
    </source>
</evidence>
<evidence type="ECO:0000256" key="5">
    <source>
        <dbReference type="ARBA" id="ARBA00022692"/>
    </source>
</evidence>
<keyword evidence="16" id="KW-1185">Reference proteome</keyword>
<comment type="caution">
    <text evidence="15">The sequence shown here is derived from an EMBL/GenBank/DDBJ whole genome shotgun (WGS) entry which is preliminary data.</text>
</comment>
<evidence type="ECO:0000259" key="12">
    <source>
        <dbReference type="Pfam" id="PF01103"/>
    </source>
</evidence>
<evidence type="ECO:0000313" key="15">
    <source>
        <dbReference type="EMBL" id="PLC49989.1"/>
    </source>
</evidence>
<dbReference type="InterPro" id="IPR039910">
    <property type="entry name" value="D15-like"/>
</dbReference>
<evidence type="ECO:0000256" key="4">
    <source>
        <dbReference type="ARBA" id="ARBA00022452"/>
    </source>
</evidence>
<evidence type="ECO:0000256" key="9">
    <source>
        <dbReference type="ARBA" id="ARBA00033063"/>
    </source>
</evidence>
<evidence type="ECO:0000256" key="7">
    <source>
        <dbReference type="ARBA" id="ARBA00023136"/>
    </source>
</evidence>
<dbReference type="Proteomes" id="UP000234190">
    <property type="component" value="Unassembled WGS sequence"/>
</dbReference>
<feature type="domain" description="TamA POTRA" evidence="14">
    <location>
        <begin position="31"/>
        <end position="103"/>
    </location>
</feature>
<feature type="domain" description="POTRA" evidence="13">
    <location>
        <begin position="197"/>
        <end position="245"/>
    </location>
</feature>
<keyword evidence="7" id="KW-0472">Membrane</keyword>
<feature type="signal peptide" evidence="11">
    <location>
        <begin position="1"/>
        <end position="20"/>
    </location>
</feature>
<sequence length="590" mass="65418">MRRGIVCLLWALGMAQGAHAAKPEVVIDPGGVSPAALQSINGAIEAITRLAEDQDGGEVTRLRRRARDATLSALQTQGYFDPKVTLEVGQDIGGETWDIIIEPGEVSMVDDVQLGFSGQITRPEFTGRVASLKKQWPLEKGMPFINQAWSNAKSTLLDDVSRKDFFFARLTNTQATIDAENAQADLFVEVESGPRVRMGEITMIGLKRVPPELINRYIQYTPGDPYDQDKLDEWQQALQSTSFFRGAFVTLNQDQAAQKVLPNGEMELPLRVQVSEAPARRVTTSIGIDSDNGLGVEGLYRQNVVFGKPVWIETGLGLDKNRQRFFFDVNLPPTSKGYKDAVGVLYEHSDIEGLDNSRIGLGWKRRQERKAAGDSRVEYETQWGLVAAYDNTDISGAETYEVPTMVGTWQWLRRDVDAKYDPREGNLVDFGLGAGVTLDKGEPFYRSGLRVQQWWPVGARDVLTVRGEVGKVWSQTDRLPQDFGYRTGGARSIRGYRYQSIGLERGDAIIGAPALAVVSVEYTHYFTEMLGMNFFVDAGDAAESFGEMDVALGYGLGLAVRTPAGPFFVDVAYGQRERRLRLHFSLGIAF</sequence>
<reference evidence="15 16" key="1">
    <citation type="submission" date="2017-10" db="EMBL/GenBank/DDBJ databases">
        <title>Two draft genome sequences of Pusillimonas sp. strains isolated from a nitrate- and radionuclide-contaminated groundwater in Russia.</title>
        <authorList>
            <person name="Grouzdev D.S."/>
            <person name="Tourova T.P."/>
            <person name="Goeva M.A."/>
            <person name="Babich T.L."/>
            <person name="Sokolova D.S."/>
            <person name="Abdullin R."/>
            <person name="Poltaraus A.B."/>
            <person name="Toshchakov S.V."/>
            <person name="Nazina T.N."/>
        </authorList>
    </citation>
    <scope>NUCLEOTIDE SEQUENCE [LARGE SCALE GENOMIC DNA]</scope>
    <source>
        <strain evidence="15 16">JR1/69-3-13</strain>
    </source>
</reference>
<dbReference type="PANTHER" id="PTHR12815:SF47">
    <property type="entry name" value="TRANSLOCATION AND ASSEMBLY MODULE SUBUNIT TAMA"/>
    <property type="match status" value="1"/>
</dbReference>
<dbReference type="Gene3D" id="3.10.20.310">
    <property type="entry name" value="membrane protein fhac"/>
    <property type="match status" value="2"/>
</dbReference>
<dbReference type="Pfam" id="PF17243">
    <property type="entry name" value="POTRA_TamA_1"/>
    <property type="match status" value="1"/>
</dbReference>
<keyword evidence="8" id="KW-0998">Cell outer membrane</keyword>
<keyword evidence="5" id="KW-0812">Transmembrane</keyword>
<dbReference type="EMBL" id="PDNW01000007">
    <property type="protein sequence ID" value="PLC49989.1"/>
    <property type="molecule type" value="Genomic_DNA"/>
</dbReference>
<dbReference type="GO" id="GO:0009279">
    <property type="term" value="C:cell outer membrane"/>
    <property type="evidence" value="ECO:0007669"/>
    <property type="project" value="UniProtKB-SubCell"/>
</dbReference>
<evidence type="ECO:0000256" key="10">
    <source>
        <dbReference type="ARBA" id="ARBA00093548"/>
    </source>
</evidence>
<evidence type="ECO:0000259" key="13">
    <source>
        <dbReference type="Pfam" id="PF07244"/>
    </source>
</evidence>
<evidence type="ECO:0000256" key="6">
    <source>
        <dbReference type="ARBA" id="ARBA00022729"/>
    </source>
</evidence>
<dbReference type="RefSeq" id="WP_102073842.1">
    <property type="nucleotide sequence ID" value="NZ_PDNW01000007.1"/>
</dbReference>
<evidence type="ECO:0000259" key="14">
    <source>
        <dbReference type="Pfam" id="PF17243"/>
    </source>
</evidence>
<dbReference type="Gene3D" id="2.40.160.50">
    <property type="entry name" value="membrane protein fhac: a member of the omp85/tpsb transporter family"/>
    <property type="match status" value="1"/>
</dbReference>
<organism evidence="15 16">
    <name type="scientific">Pollutimonas subterranea</name>
    <dbReference type="NCBI Taxonomy" id="2045210"/>
    <lineage>
        <taxon>Bacteria</taxon>
        <taxon>Pseudomonadati</taxon>
        <taxon>Pseudomonadota</taxon>
        <taxon>Betaproteobacteria</taxon>
        <taxon>Burkholderiales</taxon>
        <taxon>Alcaligenaceae</taxon>
        <taxon>Pollutimonas</taxon>
    </lineage>
</organism>
<feature type="chain" id="PRO_5014937194" description="Translocation and assembly module subunit TamA" evidence="11">
    <location>
        <begin position="21"/>
        <end position="590"/>
    </location>
</feature>
<protein>
    <recommendedName>
        <fullName evidence="3">Translocation and assembly module subunit TamA</fullName>
    </recommendedName>
    <alternativeName>
        <fullName evidence="9">Autotransporter assembly factor TamA</fullName>
    </alternativeName>
</protein>
<name>A0A2N4U4Q2_9BURK</name>
<dbReference type="Pfam" id="PF01103">
    <property type="entry name" value="Omp85"/>
    <property type="match status" value="1"/>
</dbReference>
<comment type="subcellular location">
    <subcellularLocation>
        <location evidence="1">Cell outer membrane</location>
    </subcellularLocation>
</comment>
<keyword evidence="4" id="KW-1134">Transmembrane beta strand</keyword>
<dbReference type="InterPro" id="IPR010827">
    <property type="entry name" value="BamA/TamA_POTRA"/>
</dbReference>
<proteinExistence type="inferred from homology"/>